<feature type="domain" description="ABC transporter" evidence="6">
    <location>
        <begin position="5"/>
        <end position="255"/>
    </location>
</feature>
<feature type="domain" description="ABC transporter" evidence="6">
    <location>
        <begin position="285"/>
        <end position="523"/>
    </location>
</feature>
<dbReference type="InterPro" id="IPR003439">
    <property type="entry name" value="ABC_transporter-like_ATP-bd"/>
</dbReference>
<dbReference type="Pfam" id="PF00005">
    <property type="entry name" value="ABC_tran"/>
    <property type="match status" value="2"/>
</dbReference>
<dbReference type="PROSITE" id="PS50893">
    <property type="entry name" value="ABC_TRANSPORTER_2"/>
    <property type="match status" value="2"/>
</dbReference>
<dbReference type="EMBL" id="CADILG010000039">
    <property type="protein sequence ID" value="CAB3905593.1"/>
    <property type="molecule type" value="Genomic_DNA"/>
</dbReference>
<dbReference type="SMART" id="SM00382">
    <property type="entry name" value="AAA"/>
    <property type="match status" value="2"/>
</dbReference>
<dbReference type="AlphaFoldDB" id="A0A6S7EC77"/>
<proteinExistence type="inferred from homology"/>
<dbReference type="Proteomes" id="UP000494117">
    <property type="component" value="Unassembled WGS sequence"/>
</dbReference>
<sequence>MNGLLQIEDLSIKLPAGADRPYAVEGVSLDIAPGEIVCVVGESGSGKSTLAHAVLSLLPRGVSVSGGAIRLDGQALTGLGLNALRKIRGKRIAMVFQEPLSALNPLMRCGDQIVEMLREHGAADAAQNAERLAALLVSVGLEDHRRIADSYPFQLSGGQRQRVMIAMALALEPEILIADEPTTALDVTTQAQILAVLLDIQKRKNLGVLFITHDFGVVSEIADRIVVMKDGRVVETGAAAQVLNQPQADYTRRLLAAVPSSVPPAPTPVAAQALLSVSGLRKTYVRKGGLFKPARQFPAVRDVSFEIARGETVGLVGESGSGKSTIGRIVAGLIAADGGSVRLKGAELTARGAFDDVAVRRSVQMVFQDPYGSLNPRHRVATILTSGLVAQGVPREQALRRARELMELVRLDASALDRYPHEFSGGQRQRLGLARAIAAQPELIIADEPVSALDVSVQDQVLTLLKELKDKLHLSMLFITHDLRVAAQLCDRIVVLQQGAIVEQGPAAQVLQAPSHPYTRQLIDAVPGRQWK</sequence>
<dbReference type="Gene3D" id="3.40.50.300">
    <property type="entry name" value="P-loop containing nucleotide triphosphate hydrolases"/>
    <property type="match status" value="2"/>
</dbReference>
<dbReference type="GO" id="GO:0015833">
    <property type="term" value="P:peptide transport"/>
    <property type="evidence" value="ECO:0007669"/>
    <property type="project" value="InterPro"/>
</dbReference>
<evidence type="ECO:0000256" key="3">
    <source>
        <dbReference type="ARBA" id="ARBA00022475"/>
    </source>
</evidence>
<dbReference type="PROSITE" id="PS00211">
    <property type="entry name" value="ABC_TRANSPORTER_1"/>
    <property type="match status" value="2"/>
</dbReference>
<dbReference type="InterPro" id="IPR050319">
    <property type="entry name" value="ABC_transp_ATP-bind"/>
</dbReference>
<dbReference type="InterPro" id="IPR017871">
    <property type="entry name" value="ABC_transporter-like_CS"/>
</dbReference>
<name>A0A6S7EC77_9BURK</name>
<keyword evidence="8" id="KW-1185">Reference proteome</keyword>
<dbReference type="Pfam" id="PF08352">
    <property type="entry name" value="oligo_HPY"/>
    <property type="match status" value="2"/>
</dbReference>
<dbReference type="NCBIfam" id="NF008453">
    <property type="entry name" value="PRK11308.1"/>
    <property type="match status" value="2"/>
</dbReference>
<accession>A0A6S7EC77</accession>
<keyword evidence="2" id="KW-0813">Transport</keyword>
<protein>
    <submittedName>
        <fullName evidence="7">Putative ABC transporter ATP-binding protein YejF</fullName>
    </submittedName>
</protein>
<keyword evidence="5 7" id="KW-0067">ATP-binding</keyword>
<dbReference type="PANTHER" id="PTHR43776">
    <property type="entry name" value="TRANSPORT ATP-BINDING PROTEIN"/>
    <property type="match status" value="1"/>
</dbReference>
<dbReference type="InterPro" id="IPR013563">
    <property type="entry name" value="Oligopep_ABC_C"/>
</dbReference>
<dbReference type="PANTHER" id="PTHR43776:SF7">
    <property type="entry name" value="D,D-DIPEPTIDE TRANSPORT ATP-BINDING PROTEIN DDPF-RELATED"/>
    <property type="match status" value="1"/>
</dbReference>
<evidence type="ECO:0000313" key="8">
    <source>
        <dbReference type="Proteomes" id="UP000494117"/>
    </source>
</evidence>
<keyword evidence="3" id="KW-0472">Membrane</keyword>
<organism evidence="7 8">
    <name type="scientific">Achromobacter anxifer</name>
    <dbReference type="NCBI Taxonomy" id="1287737"/>
    <lineage>
        <taxon>Bacteria</taxon>
        <taxon>Pseudomonadati</taxon>
        <taxon>Pseudomonadota</taxon>
        <taxon>Betaproteobacteria</taxon>
        <taxon>Burkholderiales</taxon>
        <taxon>Alcaligenaceae</taxon>
        <taxon>Achromobacter</taxon>
    </lineage>
</organism>
<reference evidence="7 8" key="1">
    <citation type="submission" date="2020-04" db="EMBL/GenBank/DDBJ databases">
        <authorList>
            <person name="De Canck E."/>
        </authorList>
    </citation>
    <scope>NUCLEOTIDE SEQUENCE [LARGE SCALE GENOMIC DNA]</scope>
    <source>
        <strain evidence="7 8">LMG 26858</strain>
    </source>
</reference>
<evidence type="ECO:0000256" key="2">
    <source>
        <dbReference type="ARBA" id="ARBA00022448"/>
    </source>
</evidence>
<dbReference type="GO" id="GO:0005524">
    <property type="term" value="F:ATP binding"/>
    <property type="evidence" value="ECO:0007669"/>
    <property type="project" value="UniProtKB-KW"/>
</dbReference>
<dbReference type="RefSeq" id="WP_175209153.1">
    <property type="nucleotide sequence ID" value="NZ_CADILG010000039.1"/>
</dbReference>
<evidence type="ECO:0000256" key="1">
    <source>
        <dbReference type="ARBA" id="ARBA00005417"/>
    </source>
</evidence>
<comment type="similarity">
    <text evidence="1">Belongs to the ABC transporter superfamily.</text>
</comment>
<evidence type="ECO:0000313" key="7">
    <source>
        <dbReference type="EMBL" id="CAB3905593.1"/>
    </source>
</evidence>
<evidence type="ECO:0000256" key="5">
    <source>
        <dbReference type="ARBA" id="ARBA00022840"/>
    </source>
</evidence>
<dbReference type="GO" id="GO:0055085">
    <property type="term" value="P:transmembrane transport"/>
    <property type="evidence" value="ECO:0007669"/>
    <property type="project" value="UniProtKB-ARBA"/>
</dbReference>
<keyword evidence="4" id="KW-0547">Nucleotide-binding</keyword>
<dbReference type="SUPFAM" id="SSF52540">
    <property type="entry name" value="P-loop containing nucleoside triphosphate hydrolases"/>
    <property type="match status" value="2"/>
</dbReference>
<evidence type="ECO:0000259" key="6">
    <source>
        <dbReference type="PROSITE" id="PS50893"/>
    </source>
</evidence>
<dbReference type="InterPro" id="IPR027417">
    <property type="entry name" value="P-loop_NTPase"/>
</dbReference>
<dbReference type="GO" id="GO:0016887">
    <property type="term" value="F:ATP hydrolysis activity"/>
    <property type="evidence" value="ECO:0007669"/>
    <property type="project" value="InterPro"/>
</dbReference>
<keyword evidence="3" id="KW-1003">Cell membrane</keyword>
<gene>
    <name evidence="7" type="primary">yejF_1</name>
    <name evidence="7" type="ORF">LMG26858_04464</name>
</gene>
<dbReference type="NCBIfam" id="NF007739">
    <property type="entry name" value="PRK10419.1"/>
    <property type="match status" value="2"/>
</dbReference>
<dbReference type="CDD" id="cd03257">
    <property type="entry name" value="ABC_NikE_OppD_transporters"/>
    <property type="match status" value="2"/>
</dbReference>
<dbReference type="FunFam" id="3.40.50.300:FF:000016">
    <property type="entry name" value="Oligopeptide ABC transporter ATP-binding component"/>
    <property type="match status" value="1"/>
</dbReference>
<evidence type="ECO:0000256" key="4">
    <source>
        <dbReference type="ARBA" id="ARBA00022741"/>
    </source>
</evidence>
<dbReference type="InterPro" id="IPR003593">
    <property type="entry name" value="AAA+_ATPase"/>
</dbReference>